<dbReference type="Pfam" id="PF17768">
    <property type="entry name" value="RecJ_OB"/>
    <property type="match status" value="1"/>
</dbReference>
<dbReference type="Gene3D" id="3.10.310.30">
    <property type="match status" value="1"/>
</dbReference>
<feature type="domain" description="RecJ OB" evidence="8">
    <location>
        <begin position="464"/>
        <end position="564"/>
    </location>
</feature>
<gene>
    <name evidence="9" type="ORF">A3J61_02170</name>
</gene>
<dbReference type="InterPro" id="IPR038763">
    <property type="entry name" value="DHH_sf"/>
</dbReference>
<dbReference type="AlphaFoldDB" id="A0A1F6VRH3"/>
<comment type="caution">
    <text evidence="9">The sequence shown here is derived from an EMBL/GenBank/DDBJ whole genome shotgun (WGS) entry which is preliminary data.</text>
</comment>
<sequence length="568" mass="63435">MSLPAVVELILSRLGLNSEQERENFLNPKYEDLNDPFLMKDLERAVIRIFEAIEGKEKIYIYADYDCDGIPSASLLYKFFEKLNYAHNVSVYLPDRHDEGYGLHLDAVEKIIQSGATLIITTDVGITAIDEVLFAQTNGVDVIVTDHHLPRQNLPENVQAGFGEGDTERVDDLPKAYAVVNPKQVLCKYPFKDLCGTGVAFTLIRGFLQKYGEYFKVGAGAEKWWLDLVAVATISDMVPLLGENRILAYWGMNVLRKTQNQGLRILFEKNNIKLYQISEDDIAFTLAPRINAASRMAHPNVALNVLISKDYGEAVKNVLELEDFNAKRKTVSATIMRKANVMAKLQELNKVLVIGEPDWHIGVLGIIAMKVGEQYKKSVMVWGRDPNGNIKGSARSFGDIHLAQYFTEFPENTFSAHGGHVKAGGFTVVPDAIYNLTDVAQTVYENHKPIIEVEQSTDLIIDTNLGSITHELYSGMKKLAPFGLANPKPIFRFAGVQVSGVKIFGKSKEHLELTVNDAGKKMSVISFFNASEPWVAGIYGKNITFTATLDESNFAGRTFYRLRLHNIE</sequence>
<dbReference type="SUPFAM" id="SSF64182">
    <property type="entry name" value="DHH phosphoesterases"/>
    <property type="match status" value="1"/>
</dbReference>
<protein>
    <recommendedName>
        <fullName evidence="2">Single-stranded-DNA-specific exonuclease RecJ</fullName>
    </recommendedName>
</protein>
<dbReference type="STRING" id="1801752.A3J61_02170"/>
<dbReference type="GO" id="GO:0003676">
    <property type="term" value="F:nucleic acid binding"/>
    <property type="evidence" value="ECO:0007669"/>
    <property type="project" value="InterPro"/>
</dbReference>
<dbReference type="GO" id="GO:0004527">
    <property type="term" value="F:exonuclease activity"/>
    <property type="evidence" value="ECO:0007669"/>
    <property type="project" value="UniProtKB-KW"/>
</dbReference>
<evidence type="ECO:0000259" key="8">
    <source>
        <dbReference type="Pfam" id="PF17768"/>
    </source>
</evidence>
<evidence type="ECO:0000256" key="2">
    <source>
        <dbReference type="ARBA" id="ARBA00019841"/>
    </source>
</evidence>
<proteinExistence type="inferred from homology"/>
<dbReference type="InterPro" id="IPR041122">
    <property type="entry name" value="RecJ_OB"/>
</dbReference>
<evidence type="ECO:0000256" key="4">
    <source>
        <dbReference type="ARBA" id="ARBA00022801"/>
    </source>
</evidence>
<evidence type="ECO:0000256" key="3">
    <source>
        <dbReference type="ARBA" id="ARBA00022722"/>
    </source>
</evidence>
<dbReference type="PANTHER" id="PTHR30255:SF2">
    <property type="entry name" value="SINGLE-STRANDED-DNA-SPECIFIC EXONUCLEASE RECJ"/>
    <property type="match status" value="1"/>
</dbReference>
<dbReference type="Pfam" id="PF02272">
    <property type="entry name" value="DHHA1"/>
    <property type="match status" value="1"/>
</dbReference>
<accession>A0A1F6VRH3</accession>
<keyword evidence="5" id="KW-0269">Exonuclease</keyword>
<dbReference type="InterPro" id="IPR003156">
    <property type="entry name" value="DHHA1_dom"/>
</dbReference>
<dbReference type="Pfam" id="PF01368">
    <property type="entry name" value="DHH"/>
    <property type="match status" value="1"/>
</dbReference>
<keyword evidence="4" id="KW-0378">Hydrolase</keyword>
<name>A0A1F6VRH3_9BACT</name>
<feature type="domain" description="DHHA1" evidence="7">
    <location>
        <begin position="350"/>
        <end position="443"/>
    </location>
</feature>
<dbReference type="Gene3D" id="3.90.1640.30">
    <property type="match status" value="1"/>
</dbReference>
<evidence type="ECO:0000259" key="6">
    <source>
        <dbReference type="Pfam" id="PF01368"/>
    </source>
</evidence>
<evidence type="ECO:0000256" key="5">
    <source>
        <dbReference type="ARBA" id="ARBA00022839"/>
    </source>
</evidence>
<comment type="similarity">
    <text evidence="1">Belongs to the RecJ family.</text>
</comment>
<dbReference type="Proteomes" id="UP000179686">
    <property type="component" value="Unassembled WGS sequence"/>
</dbReference>
<keyword evidence="3" id="KW-0540">Nuclease</keyword>
<evidence type="ECO:0000313" key="10">
    <source>
        <dbReference type="Proteomes" id="UP000179686"/>
    </source>
</evidence>
<feature type="domain" description="DDH" evidence="6">
    <location>
        <begin position="58"/>
        <end position="233"/>
    </location>
</feature>
<evidence type="ECO:0000313" key="9">
    <source>
        <dbReference type="EMBL" id="OGI72291.1"/>
    </source>
</evidence>
<dbReference type="InterPro" id="IPR001667">
    <property type="entry name" value="DDH_dom"/>
</dbReference>
<evidence type="ECO:0000256" key="1">
    <source>
        <dbReference type="ARBA" id="ARBA00005915"/>
    </source>
</evidence>
<reference evidence="9 10" key="1">
    <citation type="journal article" date="2016" name="Nat. Commun.">
        <title>Thousands of microbial genomes shed light on interconnected biogeochemical processes in an aquifer system.</title>
        <authorList>
            <person name="Anantharaman K."/>
            <person name="Brown C.T."/>
            <person name="Hug L.A."/>
            <person name="Sharon I."/>
            <person name="Castelle C.J."/>
            <person name="Probst A.J."/>
            <person name="Thomas B.C."/>
            <person name="Singh A."/>
            <person name="Wilkins M.J."/>
            <person name="Karaoz U."/>
            <person name="Brodie E.L."/>
            <person name="Williams K.H."/>
            <person name="Hubbard S.S."/>
            <person name="Banfield J.F."/>
        </authorList>
    </citation>
    <scope>NUCLEOTIDE SEQUENCE [LARGE SCALE GENOMIC DNA]</scope>
</reference>
<dbReference type="InterPro" id="IPR051673">
    <property type="entry name" value="SSDNA_exonuclease_RecJ"/>
</dbReference>
<dbReference type="EMBL" id="MFUC01000008">
    <property type="protein sequence ID" value="OGI72291.1"/>
    <property type="molecule type" value="Genomic_DNA"/>
</dbReference>
<dbReference type="PANTHER" id="PTHR30255">
    <property type="entry name" value="SINGLE-STRANDED-DNA-SPECIFIC EXONUCLEASE RECJ"/>
    <property type="match status" value="1"/>
</dbReference>
<evidence type="ECO:0000259" key="7">
    <source>
        <dbReference type="Pfam" id="PF02272"/>
    </source>
</evidence>
<organism evidence="9 10">
    <name type="scientific">Candidatus Nomurabacteria bacterium RIFCSPHIGHO2_02_FULL_38_15</name>
    <dbReference type="NCBI Taxonomy" id="1801752"/>
    <lineage>
        <taxon>Bacteria</taxon>
        <taxon>Candidatus Nomuraibacteriota</taxon>
    </lineage>
</organism>